<reference evidence="1 2" key="2">
    <citation type="journal article" date="2022" name="Mol. Ecol. Resour.">
        <title>The genomes of chicory, endive, great burdock and yacon provide insights into Asteraceae paleo-polyploidization history and plant inulin production.</title>
        <authorList>
            <person name="Fan W."/>
            <person name="Wang S."/>
            <person name="Wang H."/>
            <person name="Wang A."/>
            <person name="Jiang F."/>
            <person name="Liu H."/>
            <person name="Zhao H."/>
            <person name="Xu D."/>
            <person name="Zhang Y."/>
        </authorList>
    </citation>
    <scope>NUCLEOTIDE SEQUENCE [LARGE SCALE GENOMIC DNA]</scope>
    <source>
        <strain evidence="2">cv. Punajuju</strain>
        <tissue evidence="1">Leaves</tissue>
    </source>
</reference>
<evidence type="ECO:0000313" key="1">
    <source>
        <dbReference type="EMBL" id="KAI3768073.1"/>
    </source>
</evidence>
<reference evidence="2" key="1">
    <citation type="journal article" date="2022" name="Mol. Ecol. Resour.">
        <title>The genomes of chicory, endive, great burdock and yacon provide insights into Asteraceae palaeo-polyploidization history and plant inulin production.</title>
        <authorList>
            <person name="Fan W."/>
            <person name="Wang S."/>
            <person name="Wang H."/>
            <person name="Wang A."/>
            <person name="Jiang F."/>
            <person name="Liu H."/>
            <person name="Zhao H."/>
            <person name="Xu D."/>
            <person name="Zhang Y."/>
        </authorList>
    </citation>
    <scope>NUCLEOTIDE SEQUENCE [LARGE SCALE GENOMIC DNA]</scope>
    <source>
        <strain evidence="2">cv. Punajuju</strain>
    </source>
</reference>
<proteinExistence type="predicted"/>
<protein>
    <submittedName>
        <fullName evidence="1">Uncharacterized protein</fullName>
    </submittedName>
</protein>
<dbReference type="Proteomes" id="UP001055811">
    <property type="component" value="Linkage Group LG03"/>
</dbReference>
<organism evidence="1 2">
    <name type="scientific">Cichorium intybus</name>
    <name type="common">Chicory</name>
    <dbReference type="NCBI Taxonomy" id="13427"/>
    <lineage>
        <taxon>Eukaryota</taxon>
        <taxon>Viridiplantae</taxon>
        <taxon>Streptophyta</taxon>
        <taxon>Embryophyta</taxon>
        <taxon>Tracheophyta</taxon>
        <taxon>Spermatophyta</taxon>
        <taxon>Magnoliopsida</taxon>
        <taxon>eudicotyledons</taxon>
        <taxon>Gunneridae</taxon>
        <taxon>Pentapetalae</taxon>
        <taxon>asterids</taxon>
        <taxon>campanulids</taxon>
        <taxon>Asterales</taxon>
        <taxon>Asteraceae</taxon>
        <taxon>Cichorioideae</taxon>
        <taxon>Cichorieae</taxon>
        <taxon>Cichoriinae</taxon>
        <taxon>Cichorium</taxon>
    </lineage>
</organism>
<gene>
    <name evidence="1" type="ORF">L2E82_18505</name>
</gene>
<comment type="caution">
    <text evidence="1">The sequence shown here is derived from an EMBL/GenBank/DDBJ whole genome shotgun (WGS) entry which is preliminary data.</text>
</comment>
<name>A0ACB9FAZ9_CICIN</name>
<evidence type="ECO:0000313" key="2">
    <source>
        <dbReference type="Proteomes" id="UP001055811"/>
    </source>
</evidence>
<sequence length="83" mass="9879">MVGCRRRKNEQRWRRSRRRRPRVTPMRRRGATEGIDQELQFNSQDEQGTNEVYAQITLLPEIRGSDPRSAEYFAYSHNKVLTA</sequence>
<accession>A0ACB9FAZ9</accession>
<keyword evidence="2" id="KW-1185">Reference proteome</keyword>
<dbReference type="EMBL" id="CM042011">
    <property type="protein sequence ID" value="KAI3768073.1"/>
    <property type="molecule type" value="Genomic_DNA"/>
</dbReference>